<organism evidence="3 4">
    <name type="scientific">Eiseniibacteriota bacterium</name>
    <dbReference type="NCBI Taxonomy" id="2212470"/>
    <lineage>
        <taxon>Bacteria</taxon>
        <taxon>Candidatus Eiseniibacteriota</taxon>
    </lineage>
</organism>
<dbReference type="AlphaFoldDB" id="A0A7Y2H3M8"/>
<reference evidence="3 4" key="1">
    <citation type="submission" date="2020-03" db="EMBL/GenBank/DDBJ databases">
        <title>Metabolic flexibility allows generalist bacteria to become dominant in a frequently disturbed ecosystem.</title>
        <authorList>
            <person name="Chen Y.-J."/>
            <person name="Leung P.M."/>
            <person name="Bay S.K."/>
            <person name="Hugenholtz P."/>
            <person name="Kessler A.J."/>
            <person name="Shelley G."/>
            <person name="Waite D.W."/>
            <person name="Cook P.L."/>
            <person name="Greening C."/>
        </authorList>
    </citation>
    <scope>NUCLEOTIDE SEQUENCE [LARGE SCALE GENOMIC DNA]</scope>
    <source>
        <strain evidence="3">SS_bin_28</strain>
    </source>
</reference>
<sequence length="45" mass="5170">MAEARVVIEEWRRFYNRVHPHSGLGFQSPDDFARTMANPEPVPGT</sequence>
<evidence type="ECO:0000256" key="1">
    <source>
        <dbReference type="SAM" id="MobiDB-lite"/>
    </source>
</evidence>
<evidence type="ECO:0000259" key="2">
    <source>
        <dbReference type="Pfam" id="PF13683"/>
    </source>
</evidence>
<comment type="caution">
    <text evidence="3">The sequence shown here is derived from an EMBL/GenBank/DDBJ whole genome shotgun (WGS) entry which is preliminary data.</text>
</comment>
<dbReference type="Proteomes" id="UP000547674">
    <property type="component" value="Unassembled WGS sequence"/>
</dbReference>
<evidence type="ECO:0000313" key="3">
    <source>
        <dbReference type="EMBL" id="NNF07898.1"/>
    </source>
</evidence>
<dbReference type="InterPro" id="IPR012337">
    <property type="entry name" value="RNaseH-like_sf"/>
</dbReference>
<dbReference type="Pfam" id="PF13683">
    <property type="entry name" value="rve_3"/>
    <property type="match status" value="1"/>
</dbReference>
<name>A0A7Y2H3M8_UNCEI</name>
<protein>
    <submittedName>
        <fullName evidence="3">Transposase</fullName>
    </submittedName>
</protein>
<accession>A0A7Y2H3M8</accession>
<proteinExistence type="predicted"/>
<gene>
    <name evidence="3" type="ORF">HKN21_14130</name>
</gene>
<dbReference type="InterPro" id="IPR001584">
    <property type="entry name" value="Integrase_cat-core"/>
</dbReference>
<feature type="region of interest" description="Disordered" evidence="1">
    <location>
        <begin position="22"/>
        <end position="45"/>
    </location>
</feature>
<dbReference type="GO" id="GO:0015074">
    <property type="term" value="P:DNA integration"/>
    <property type="evidence" value="ECO:0007669"/>
    <property type="project" value="InterPro"/>
</dbReference>
<evidence type="ECO:0000313" key="4">
    <source>
        <dbReference type="Proteomes" id="UP000547674"/>
    </source>
</evidence>
<feature type="domain" description="Integrase catalytic" evidence="2">
    <location>
        <begin position="2"/>
        <end position="29"/>
    </location>
</feature>
<dbReference type="SUPFAM" id="SSF53098">
    <property type="entry name" value="Ribonuclease H-like"/>
    <property type="match status" value="1"/>
</dbReference>
<dbReference type="EMBL" id="JABDJR010000567">
    <property type="protein sequence ID" value="NNF07898.1"/>
    <property type="molecule type" value="Genomic_DNA"/>
</dbReference>